<proteinExistence type="predicted"/>
<accession>A0A437LT79</accession>
<gene>
    <name evidence="3" type="ORF">EOD73_05435</name>
</gene>
<protein>
    <submittedName>
        <fullName evidence="3">HDOD domain-containing protein</fullName>
    </submittedName>
</protein>
<evidence type="ECO:0000313" key="3">
    <source>
        <dbReference type="EMBL" id="RVT88423.1"/>
    </source>
</evidence>
<dbReference type="Gene3D" id="1.10.3210.10">
    <property type="entry name" value="Hypothetical protein af1432"/>
    <property type="match status" value="1"/>
</dbReference>
<dbReference type="RefSeq" id="WP_127681582.1">
    <property type="nucleotide sequence ID" value="NZ_SACM01000001.1"/>
</dbReference>
<dbReference type="PANTHER" id="PTHR33525:SF6">
    <property type="entry name" value="HDOD DOMAIN-CONTAINING PROTEIN"/>
    <property type="match status" value="1"/>
</dbReference>
<dbReference type="EMBL" id="SACM01000001">
    <property type="protein sequence ID" value="RVT88423.1"/>
    <property type="molecule type" value="Genomic_DNA"/>
</dbReference>
<comment type="caution">
    <text evidence="3">The sequence shown here is derived from an EMBL/GenBank/DDBJ whole genome shotgun (WGS) entry which is preliminary data.</text>
</comment>
<name>A0A437LT79_9BURK</name>
<feature type="compositionally biased region" description="Polar residues" evidence="1">
    <location>
        <begin position="1"/>
        <end position="11"/>
    </location>
</feature>
<organism evidence="3 4">
    <name type="scientific">Inhella crocodyli</name>
    <dbReference type="NCBI Taxonomy" id="2499851"/>
    <lineage>
        <taxon>Bacteria</taxon>
        <taxon>Pseudomonadati</taxon>
        <taxon>Pseudomonadota</taxon>
        <taxon>Betaproteobacteria</taxon>
        <taxon>Burkholderiales</taxon>
        <taxon>Sphaerotilaceae</taxon>
        <taxon>Inhella</taxon>
    </lineage>
</organism>
<evidence type="ECO:0000259" key="2">
    <source>
        <dbReference type="PROSITE" id="PS51833"/>
    </source>
</evidence>
<feature type="compositionally biased region" description="Basic and acidic residues" evidence="1">
    <location>
        <begin position="12"/>
        <end position="22"/>
    </location>
</feature>
<sequence length="288" mass="31711">MHSSQIQQELTTARDKGPLREIKIPPCPDLLRRLRTAMQRAEPDMTEVQAVASADVAMSATLIRVANSPVHLSDGAPCVSVGQAMTRLGLQQTAMLMQQFLVRNALPVNSPHLQRFWERSAKRAVCMEFLARHVEGLAGDLAASHGLFCHVGIPVLLQQVRGYGGTMVEAAARIDRPFIATEDANHRTNHAVVGALVVRAWGFPDPLMASVRLHHDFTVLNDRDTDPGVPLLVAAGLVAEQLMREHEGVPPDAEWLQHRDEVQAHLNISEADLAEWAHDLQPTLDYVV</sequence>
<feature type="region of interest" description="Disordered" evidence="1">
    <location>
        <begin position="1"/>
        <end position="22"/>
    </location>
</feature>
<dbReference type="OrthoDB" id="9784953at2"/>
<keyword evidence="4" id="KW-1185">Reference proteome</keyword>
<dbReference type="PANTHER" id="PTHR33525">
    <property type="match status" value="1"/>
</dbReference>
<reference evidence="3 4" key="1">
    <citation type="submission" date="2019-01" db="EMBL/GenBank/DDBJ databases">
        <authorList>
            <person name="Chen W.-M."/>
        </authorList>
    </citation>
    <scope>NUCLEOTIDE SEQUENCE [LARGE SCALE GENOMIC DNA]</scope>
    <source>
        <strain evidence="3 4">CCP-18</strain>
    </source>
</reference>
<evidence type="ECO:0000313" key="4">
    <source>
        <dbReference type="Proteomes" id="UP000288587"/>
    </source>
</evidence>
<dbReference type="PROSITE" id="PS51833">
    <property type="entry name" value="HDOD"/>
    <property type="match status" value="1"/>
</dbReference>
<dbReference type="SUPFAM" id="SSF109604">
    <property type="entry name" value="HD-domain/PDEase-like"/>
    <property type="match status" value="1"/>
</dbReference>
<dbReference type="AlphaFoldDB" id="A0A437LT79"/>
<dbReference type="InterPro" id="IPR052340">
    <property type="entry name" value="RNase_Y/CdgJ"/>
</dbReference>
<dbReference type="Proteomes" id="UP000288587">
    <property type="component" value="Unassembled WGS sequence"/>
</dbReference>
<evidence type="ECO:0000256" key="1">
    <source>
        <dbReference type="SAM" id="MobiDB-lite"/>
    </source>
</evidence>
<dbReference type="InterPro" id="IPR013976">
    <property type="entry name" value="HDOD"/>
</dbReference>
<dbReference type="Pfam" id="PF08668">
    <property type="entry name" value="HDOD"/>
    <property type="match status" value="1"/>
</dbReference>
<feature type="domain" description="HDOD" evidence="2">
    <location>
        <begin position="24"/>
        <end position="217"/>
    </location>
</feature>